<dbReference type="PROSITE" id="PS50801">
    <property type="entry name" value="STAS"/>
    <property type="match status" value="1"/>
</dbReference>
<dbReference type="Proteomes" id="UP000190423">
    <property type="component" value="Unassembled WGS sequence"/>
</dbReference>
<dbReference type="PANTHER" id="PTHR33495">
    <property type="entry name" value="ANTI-SIGMA FACTOR ANTAGONIST TM_1081-RELATED-RELATED"/>
    <property type="match status" value="1"/>
</dbReference>
<protein>
    <recommendedName>
        <fullName evidence="2">Anti-sigma factor antagonist</fullName>
    </recommendedName>
</protein>
<dbReference type="NCBIfam" id="TIGR00377">
    <property type="entry name" value="ant_ant_sig"/>
    <property type="match status" value="1"/>
</dbReference>
<proteinExistence type="inferred from homology"/>
<evidence type="ECO:0000256" key="2">
    <source>
        <dbReference type="RuleBase" id="RU003749"/>
    </source>
</evidence>
<gene>
    <name evidence="4" type="ORF">SAMN02745149_01437</name>
</gene>
<evidence type="ECO:0000313" key="5">
    <source>
        <dbReference type="Proteomes" id="UP000190423"/>
    </source>
</evidence>
<dbReference type="GeneID" id="78316733"/>
<comment type="similarity">
    <text evidence="1 2">Belongs to the anti-sigma-factor antagonist family.</text>
</comment>
<dbReference type="EMBL" id="FUWG01000010">
    <property type="protein sequence ID" value="SJZ49226.1"/>
    <property type="molecule type" value="Genomic_DNA"/>
</dbReference>
<dbReference type="InterPro" id="IPR003658">
    <property type="entry name" value="Anti-sigma_ant"/>
</dbReference>
<dbReference type="CDD" id="cd07043">
    <property type="entry name" value="STAS_anti-anti-sigma_factors"/>
    <property type="match status" value="1"/>
</dbReference>
<organism evidence="4 5">
    <name type="scientific">Treponema porcinum</name>
    <dbReference type="NCBI Taxonomy" id="261392"/>
    <lineage>
        <taxon>Bacteria</taxon>
        <taxon>Pseudomonadati</taxon>
        <taxon>Spirochaetota</taxon>
        <taxon>Spirochaetia</taxon>
        <taxon>Spirochaetales</taxon>
        <taxon>Treponemataceae</taxon>
        <taxon>Treponema</taxon>
    </lineage>
</organism>
<dbReference type="InterPro" id="IPR036513">
    <property type="entry name" value="STAS_dom_sf"/>
</dbReference>
<evidence type="ECO:0000259" key="3">
    <source>
        <dbReference type="PROSITE" id="PS50801"/>
    </source>
</evidence>
<dbReference type="GO" id="GO:0043856">
    <property type="term" value="F:anti-sigma factor antagonist activity"/>
    <property type="evidence" value="ECO:0007669"/>
    <property type="project" value="InterPro"/>
</dbReference>
<dbReference type="Gene3D" id="3.30.750.24">
    <property type="entry name" value="STAS domain"/>
    <property type="match status" value="1"/>
</dbReference>
<feature type="domain" description="STAS" evidence="3">
    <location>
        <begin position="14"/>
        <end position="99"/>
    </location>
</feature>
<dbReference type="Pfam" id="PF01740">
    <property type="entry name" value="STAS"/>
    <property type="match status" value="1"/>
</dbReference>
<dbReference type="PANTHER" id="PTHR33495:SF2">
    <property type="entry name" value="ANTI-SIGMA FACTOR ANTAGONIST TM_1081-RELATED"/>
    <property type="match status" value="1"/>
</dbReference>
<accession>A0A1T4L3D8</accession>
<sequence>MTIKEQLNGVSLELFVEGRLDTNTAPILENRIKEYFSRVIELTLNLSAVEYMSSAGLRVILATQKMAGTEKRVIIKSPSAFCMQVFEATGMAGILNIKR</sequence>
<evidence type="ECO:0000313" key="4">
    <source>
        <dbReference type="EMBL" id="SJZ49226.1"/>
    </source>
</evidence>
<dbReference type="InterPro" id="IPR002645">
    <property type="entry name" value="STAS_dom"/>
</dbReference>
<dbReference type="AlphaFoldDB" id="A0A1T4L3D8"/>
<dbReference type="OrthoDB" id="9794628at2"/>
<reference evidence="4 5" key="1">
    <citation type="submission" date="2017-02" db="EMBL/GenBank/DDBJ databases">
        <authorList>
            <person name="Peterson S.W."/>
        </authorList>
    </citation>
    <scope>NUCLEOTIDE SEQUENCE [LARGE SCALE GENOMIC DNA]</scope>
    <source>
        <strain evidence="4 5">ATCC BAA-908</strain>
    </source>
</reference>
<dbReference type="STRING" id="261392.SAMN02745149_01437"/>
<name>A0A1T4L3D8_TREPO</name>
<evidence type="ECO:0000256" key="1">
    <source>
        <dbReference type="ARBA" id="ARBA00009013"/>
    </source>
</evidence>
<keyword evidence="5" id="KW-1185">Reference proteome</keyword>
<dbReference type="RefSeq" id="WP_078933349.1">
    <property type="nucleotide sequence ID" value="NZ_FUWG01000010.1"/>
</dbReference>
<dbReference type="SUPFAM" id="SSF52091">
    <property type="entry name" value="SpoIIaa-like"/>
    <property type="match status" value="1"/>
</dbReference>